<name>A0A7K0FK33_9SPHI</name>
<dbReference type="GO" id="GO:0052757">
    <property type="term" value="F:chondroitin hydrolase activity"/>
    <property type="evidence" value="ECO:0007669"/>
    <property type="project" value="TreeGrafter"/>
</dbReference>
<evidence type="ECO:0000256" key="1">
    <source>
        <dbReference type="ARBA" id="ARBA00022801"/>
    </source>
</evidence>
<dbReference type="InterPro" id="IPR052369">
    <property type="entry name" value="UG_Glycosaminoglycan_Hydrolase"/>
</dbReference>
<feature type="chain" id="PRO_5029464243" evidence="5">
    <location>
        <begin position="23"/>
        <end position="397"/>
    </location>
</feature>
<proteinExistence type="inferred from homology"/>
<dbReference type="PANTHER" id="PTHR36845:SF1">
    <property type="entry name" value="HYDROLASE, PUTATIVE (AFU_ORTHOLOGUE AFUA_7G05090)-RELATED"/>
    <property type="match status" value="1"/>
</dbReference>
<accession>A0A7K0FK33</accession>
<comment type="similarity">
    <text evidence="2">Belongs to the glycosyl hydrolase 88 family.</text>
</comment>
<protein>
    <submittedName>
        <fullName evidence="6">Glucuronyl hydrolase</fullName>
    </submittedName>
</protein>
<feature type="binding site" evidence="4">
    <location>
        <position position="369"/>
    </location>
    <ligand>
        <name>substrate</name>
    </ligand>
</feature>
<evidence type="ECO:0000256" key="2">
    <source>
        <dbReference type="ARBA" id="ARBA00038358"/>
    </source>
</evidence>
<dbReference type="AlphaFoldDB" id="A0A7K0FK33"/>
<feature type="active site" description="Proton donor" evidence="3">
    <location>
        <position position="181"/>
    </location>
</feature>
<dbReference type="InterPro" id="IPR008928">
    <property type="entry name" value="6-hairpin_glycosidase_sf"/>
</dbReference>
<evidence type="ECO:0000313" key="7">
    <source>
        <dbReference type="Proteomes" id="UP000462931"/>
    </source>
</evidence>
<evidence type="ECO:0000256" key="4">
    <source>
        <dbReference type="PIRSR" id="PIRSR610905-2"/>
    </source>
</evidence>
<dbReference type="Gene3D" id="1.50.10.10">
    <property type="match status" value="1"/>
</dbReference>
<dbReference type="Pfam" id="PF07470">
    <property type="entry name" value="Glyco_hydro_88"/>
    <property type="match status" value="1"/>
</dbReference>
<dbReference type="EMBL" id="WKJI01000001">
    <property type="protein sequence ID" value="MRX46273.1"/>
    <property type="molecule type" value="Genomic_DNA"/>
</dbReference>
<dbReference type="InterPro" id="IPR010905">
    <property type="entry name" value="Glyco_hydro_88"/>
</dbReference>
<dbReference type="RefSeq" id="WP_154286386.1">
    <property type="nucleotide sequence ID" value="NZ_WKJI01000001.1"/>
</dbReference>
<sequence length="397" mass="45290">MKNLKLLVSVVSLGFLSEVSYAQDVKSAFTHAELQATEMLKQVKLAKEKTPTNSKNEPLVSPRTLEHGELKLVTSKDWTSGFFPGELWYLYDYTKNPKWLNAAKAFTADIEREKLNATTHDMGFKVFCSFGNAYRLTNDNYYKDVIIQSAKTLATRFNPKVGAIRSWDHNSDKWDFPVIIDNMLNLELLFEATKLTGDSSFHKIAVTHANTTLKNHFRPDYSTYHVISYNPQTGAVEKKNTHQGYSHESAWSRGQAWGLYGYTLCYRYTKDKAYLKQAENIAKYIFTHKNLPADLIPYWDFDAPGITNEPRDVSAATVIASGLYELSKYSNNSKFYVEKANTILKNLSTKYIAPKGTHKGFVLLHSTGSKPHNGEIDVPIIYAEYYYLEALLRFKNL</sequence>
<gene>
    <name evidence="6" type="ORF">GJJ64_03635</name>
</gene>
<evidence type="ECO:0000256" key="5">
    <source>
        <dbReference type="SAM" id="SignalP"/>
    </source>
</evidence>
<reference evidence="6 7" key="1">
    <citation type="submission" date="2019-11" db="EMBL/GenBank/DDBJ databases">
        <authorList>
            <person name="Cheng Q."/>
            <person name="Yang Z."/>
        </authorList>
    </citation>
    <scope>NUCLEOTIDE SEQUENCE [LARGE SCALE GENOMIC DNA]</scope>
    <source>
        <strain evidence="6 7">HX-22-1</strain>
    </source>
</reference>
<dbReference type="InterPro" id="IPR012341">
    <property type="entry name" value="6hp_glycosidase-like_sf"/>
</dbReference>
<comment type="caution">
    <text evidence="6">The sequence shown here is derived from an EMBL/GenBank/DDBJ whole genome shotgun (WGS) entry which is preliminary data.</text>
</comment>
<organism evidence="6 7">
    <name type="scientific">Pedobacter puniceum</name>
    <dbReference type="NCBI Taxonomy" id="2666136"/>
    <lineage>
        <taxon>Bacteria</taxon>
        <taxon>Pseudomonadati</taxon>
        <taxon>Bacteroidota</taxon>
        <taxon>Sphingobacteriia</taxon>
        <taxon>Sphingobacteriales</taxon>
        <taxon>Sphingobacteriaceae</taxon>
        <taxon>Pedobacter</taxon>
    </lineage>
</organism>
<feature type="active site" description="Nucleophile" evidence="3">
    <location>
        <position position="121"/>
    </location>
</feature>
<evidence type="ECO:0000256" key="3">
    <source>
        <dbReference type="PIRSR" id="PIRSR610905-1"/>
    </source>
</evidence>
<keyword evidence="1 6" id="KW-0378">Hydrolase</keyword>
<keyword evidence="5" id="KW-0732">Signal</keyword>
<feature type="signal peptide" evidence="5">
    <location>
        <begin position="1"/>
        <end position="22"/>
    </location>
</feature>
<feature type="binding site" evidence="4">
    <location>
        <position position="181"/>
    </location>
    <ligand>
        <name>substrate</name>
    </ligand>
</feature>
<evidence type="ECO:0000313" key="6">
    <source>
        <dbReference type="EMBL" id="MRX46273.1"/>
    </source>
</evidence>
<feature type="binding site" evidence="4">
    <location>
        <position position="241"/>
    </location>
    <ligand>
        <name>substrate</name>
    </ligand>
</feature>
<feature type="binding site" evidence="4">
    <location>
        <position position="121"/>
    </location>
    <ligand>
        <name>substrate</name>
    </ligand>
</feature>
<dbReference type="PANTHER" id="PTHR36845">
    <property type="entry name" value="HYDROLASE, PUTATIVE (AFU_ORTHOLOGUE AFUA_7G05090)-RELATED"/>
    <property type="match status" value="1"/>
</dbReference>
<dbReference type="Proteomes" id="UP000462931">
    <property type="component" value="Unassembled WGS sequence"/>
</dbReference>
<feature type="binding site" evidence="4">
    <location>
        <position position="253"/>
    </location>
    <ligand>
        <name>substrate</name>
    </ligand>
</feature>
<feature type="binding site" evidence="4">
    <location>
        <position position="257"/>
    </location>
    <ligand>
        <name>substrate</name>
    </ligand>
</feature>
<keyword evidence="7" id="KW-1185">Reference proteome</keyword>
<dbReference type="GO" id="GO:0000272">
    <property type="term" value="P:polysaccharide catabolic process"/>
    <property type="evidence" value="ECO:0007669"/>
    <property type="project" value="TreeGrafter"/>
</dbReference>
<dbReference type="SUPFAM" id="SSF48208">
    <property type="entry name" value="Six-hairpin glycosidases"/>
    <property type="match status" value="1"/>
</dbReference>